<evidence type="ECO:0008006" key="3">
    <source>
        <dbReference type="Google" id="ProtNLM"/>
    </source>
</evidence>
<reference evidence="1 2" key="1">
    <citation type="submission" date="2015-11" db="EMBL/GenBank/DDBJ databases">
        <authorList>
            <person name="Lin W."/>
        </authorList>
    </citation>
    <scope>NUCLEOTIDE SEQUENCE [LARGE SCALE GENOMIC DNA]</scope>
    <source>
        <strain evidence="1 2">HCH-1</strain>
    </source>
</reference>
<organism evidence="1 2">
    <name type="scientific">Candidatus Magnetominusculus xianensis</name>
    <dbReference type="NCBI Taxonomy" id="1748249"/>
    <lineage>
        <taxon>Bacteria</taxon>
        <taxon>Pseudomonadati</taxon>
        <taxon>Nitrospirota</taxon>
        <taxon>Nitrospiria</taxon>
        <taxon>Nitrospirales</taxon>
        <taxon>Nitrospiraceae</taxon>
        <taxon>Candidatus Magnetominusculus</taxon>
    </lineage>
</organism>
<protein>
    <recommendedName>
        <fullName evidence="3">DUF4276 family protein</fullName>
    </recommendedName>
</protein>
<dbReference type="EMBL" id="LNQR01000021">
    <property type="protein sequence ID" value="KWT92698.1"/>
    <property type="molecule type" value="Genomic_DNA"/>
</dbReference>
<evidence type="ECO:0000313" key="1">
    <source>
        <dbReference type="EMBL" id="KWT92698.1"/>
    </source>
</evidence>
<dbReference type="RefSeq" id="WP_085051057.1">
    <property type="nucleotide sequence ID" value="NZ_LNQR01000021.1"/>
</dbReference>
<comment type="caution">
    <text evidence="1">The sequence shown here is derived from an EMBL/GenBank/DDBJ whole genome shotgun (WGS) entry which is preliminary data.</text>
</comment>
<accession>A0ABR5SIJ4</accession>
<evidence type="ECO:0000313" key="2">
    <source>
        <dbReference type="Proteomes" id="UP000060487"/>
    </source>
</evidence>
<name>A0ABR5SIJ4_9BACT</name>
<dbReference type="Proteomes" id="UP000060487">
    <property type="component" value="Unassembled WGS sequence"/>
</dbReference>
<keyword evidence="2" id="KW-1185">Reference proteome</keyword>
<gene>
    <name evidence="1" type="ORF">ASN18_0529</name>
</gene>
<sequence length="215" mass="24806">MNEITYTLLSDGTADRRLIPILTWLLHQHCPDKAVEAKYADFRNMPKQKDLGKKIEMAMVNYPSMILFIHRDAEGDTYDNRVSEIRKDIKNISAKYKGRQTVCVVPVRMTEAWLLFDETAIRLAAGNKNDRVVLDLPYLKTIEDKPNLTDVLEKLLIVASGNTRGRKLKQFKRDISEKAFKVAENIEDFSPLRKLSAFQHLEEELTAALRKMKLI</sequence>
<proteinExistence type="predicted"/>